<comment type="caution">
    <text evidence="2">The sequence shown here is derived from an EMBL/GenBank/DDBJ whole genome shotgun (WGS) entry which is preliminary data.</text>
</comment>
<dbReference type="EMBL" id="CAWUPB010001197">
    <property type="protein sequence ID" value="CAK7355818.1"/>
    <property type="molecule type" value="Genomic_DNA"/>
</dbReference>
<evidence type="ECO:0000313" key="3">
    <source>
        <dbReference type="Proteomes" id="UP001314170"/>
    </source>
</evidence>
<reference evidence="2 3" key="1">
    <citation type="submission" date="2024-01" db="EMBL/GenBank/DDBJ databases">
        <authorList>
            <person name="Waweru B."/>
        </authorList>
    </citation>
    <scope>NUCLEOTIDE SEQUENCE [LARGE SCALE GENOMIC DNA]</scope>
</reference>
<feature type="chain" id="PRO_5043830517" description="Secreted protein" evidence="1">
    <location>
        <begin position="19"/>
        <end position="80"/>
    </location>
</feature>
<evidence type="ECO:0000313" key="2">
    <source>
        <dbReference type="EMBL" id="CAK7355818.1"/>
    </source>
</evidence>
<feature type="non-terminal residue" evidence="2">
    <location>
        <position position="80"/>
    </location>
</feature>
<keyword evidence="3" id="KW-1185">Reference proteome</keyword>
<dbReference type="AlphaFoldDB" id="A0AAV1SSK9"/>
<feature type="signal peptide" evidence="1">
    <location>
        <begin position="1"/>
        <end position="18"/>
    </location>
</feature>
<keyword evidence="1" id="KW-0732">Signal</keyword>
<name>A0AAV1SSK9_9ROSI</name>
<sequence length="80" mass="8774">MPMRFLALKWMTVSTAKAHDAADGLLLCTTASRCRTNSILMHPDSNFGLLYGSRLVGRISLIGSRNVQDVSYEASLSLSR</sequence>
<evidence type="ECO:0000256" key="1">
    <source>
        <dbReference type="SAM" id="SignalP"/>
    </source>
</evidence>
<accession>A0AAV1SSK9</accession>
<gene>
    <name evidence="2" type="ORF">DCAF_LOCUS26080</name>
</gene>
<dbReference type="Proteomes" id="UP001314170">
    <property type="component" value="Unassembled WGS sequence"/>
</dbReference>
<proteinExistence type="predicted"/>
<organism evidence="2 3">
    <name type="scientific">Dovyalis caffra</name>
    <dbReference type="NCBI Taxonomy" id="77055"/>
    <lineage>
        <taxon>Eukaryota</taxon>
        <taxon>Viridiplantae</taxon>
        <taxon>Streptophyta</taxon>
        <taxon>Embryophyta</taxon>
        <taxon>Tracheophyta</taxon>
        <taxon>Spermatophyta</taxon>
        <taxon>Magnoliopsida</taxon>
        <taxon>eudicotyledons</taxon>
        <taxon>Gunneridae</taxon>
        <taxon>Pentapetalae</taxon>
        <taxon>rosids</taxon>
        <taxon>fabids</taxon>
        <taxon>Malpighiales</taxon>
        <taxon>Salicaceae</taxon>
        <taxon>Flacourtieae</taxon>
        <taxon>Dovyalis</taxon>
    </lineage>
</organism>
<evidence type="ECO:0008006" key="4">
    <source>
        <dbReference type="Google" id="ProtNLM"/>
    </source>
</evidence>
<protein>
    <recommendedName>
        <fullName evidence="4">Secreted protein</fullName>
    </recommendedName>
</protein>